<accession>A0A316UUB1</accession>
<evidence type="ECO:0000313" key="2">
    <source>
        <dbReference type="Proteomes" id="UP000245884"/>
    </source>
</evidence>
<dbReference type="GeneID" id="37025591"/>
<feature type="non-terminal residue" evidence="1">
    <location>
        <position position="1"/>
    </location>
</feature>
<keyword evidence="2" id="KW-1185">Reference proteome</keyword>
<dbReference type="AlphaFoldDB" id="A0A316UUB1"/>
<dbReference type="Proteomes" id="UP000245884">
    <property type="component" value="Unassembled WGS sequence"/>
</dbReference>
<evidence type="ECO:0000313" key="1">
    <source>
        <dbReference type="EMBL" id="PWN27493.1"/>
    </source>
</evidence>
<dbReference type="RefSeq" id="XP_025362105.1">
    <property type="nucleotide sequence ID" value="XM_025503768.1"/>
</dbReference>
<reference evidence="1 2" key="1">
    <citation type="journal article" date="2018" name="Mol. Biol. Evol.">
        <title>Broad Genomic Sampling Reveals a Smut Pathogenic Ancestry of the Fungal Clade Ustilaginomycotina.</title>
        <authorList>
            <person name="Kijpornyongpan T."/>
            <person name="Mondo S.J."/>
            <person name="Barry K."/>
            <person name="Sandor L."/>
            <person name="Lee J."/>
            <person name="Lipzen A."/>
            <person name="Pangilinan J."/>
            <person name="LaButti K."/>
            <person name="Hainaut M."/>
            <person name="Henrissat B."/>
            <person name="Grigoriev I.V."/>
            <person name="Spatafora J.W."/>
            <person name="Aime M.C."/>
        </authorList>
    </citation>
    <scope>NUCLEOTIDE SEQUENCE [LARGE SCALE GENOMIC DNA]</scope>
    <source>
        <strain evidence="1 2">MCA 5214</strain>
    </source>
</reference>
<organism evidence="1 2">
    <name type="scientific">Jaminaea rosea</name>
    <dbReference type="NCBI Taxonomy" id="1569628"/>
    <lineage>
        <taxon>Eukaryota</taxon>
        <taxon>Fungi</taxon>
        <taxon>Dikarya</taxon>
        <taxon>Basidiomycota</taxon>
        <taxon>Ustilaginomycotina</taxon>
        <taxon>Exobasidiomycetes</taxon>
        <taxon>Microstromatales</taxon>
        <taxon>Microstromatales incertae sedis</taxon>
        <taxon>Jaminaea</taxon>
    </lineage>
</organism>
<gene>
    <name evidence="1" type="ORF">BDZ90DRAFT_180583</name>
</gene>
<sequence>LVLPSALSCLTSHHAIVAFIPVTHELSARHLRSHNTRTRHSPHHRVLLPRVLRLPLSATRGLVRPRGAPRQLHGSMRRFLVRVASNHHPGLHRLHQGMATRCHRHLRGGRGQSDLPVDM</sequence>
<name>A0A316UUB1_9BASI</name>
<proteinExistence type="predicted"/>
<dbReference type="EMBL" id="KZ819668">
    <property type="protein sequence ID" value="PWN27493.1"/>
    <property type="molecule type" value="Genomic_DNA"/>
</dbReference>
<protein>
    <submittedName>
        <fullName evidence="1">Uncharacterized protein</fullName>
    </submittedName>
</protein>